<dbReference type="HOGENOM" id="CLU_039613_39_3_6"/>
<dbReference type="AlphaFoldDB" id="K6ZM30"/>
<dbReference type="KEGG" id="gps:C427_1185"/>
<dbReference type="Gene3D" id="1.10.10.10">
    <property type="entry name" value="Winged helix-like DNA-binding domain superfamily/Winged helix DNA-binding domain"/>
    <property type="match status" value="1"/>
</dbReference>
<dbReference type="InterPro" id="IPR011991">
    <property type="entry name" value="ArsR-like_HTH"/>
</dbReference>
<evidence type="ECO:0000256" key="3">
    <source>
        <dbReference type="ARBA" id="ARBA00023125"/>
    </source>
</evidence>
<evidence type="ECO:0000313" key="6">
    <source>
        <dbReference type="EMBL" id="AGH43294.1"/>
    </source>
</evidence>
<dbReference type="EMBL" id="CP003837">
    <property type="protein sequence ID" value="AGH43294.1"/>
    <property type="molecule type" value="Genomic_DNA"/>
</dbReference>
<evidence type="ECO:0000256" key="1">
    <source>
        <dbReference type="ARBA" id="ARBA00009437"/>
    </source>
</evidence>
<dbReference type="GO" id="GO:0003700">
    <property type="term" value="F:DNA-binding transcription factor activity"/>
    <property type="evidence" value="ECO:0007669"/>
    <property type="project" value="InterPro"/>
</dbReference>
<dbReference type="OrthoDB" id="8893795at2"/>
<dbReference type="PROSITE" id="PS50931">
    <property type="entry name" value="HTH_LYSR"/>
    <property type="match status" value="1"/>
</dbReference>
<proteinExistence type="inferred from homology"/>
<dbReference type="SUPFAM" id="SSF53850">
    <property type="entry name" value="Periplasmic binding protein-like II"/>
    <property type="match status" value="1"/>
</dbReference>
<evidence type="ECO:0000259" key="5">
    <source>
        <dbReference type="PROSITE" id="PS50931"/>
    </source>
</evidence>
<comment type="similarity">
    <text evidence="1">Belongs to the LysR transcriptional regulatory family.</text>
</comment>
<evidence type="ECO:0000256" key="2">
    <source>
        <dbReference type="ARBA" id="ARBA00023015"/>
    </source>
</evidence>
<sequence length="208" mass="23411">MTTPRLKLDLNLLQVLAILIEEKNVAAAASRLNLSQSAVSKHLSRLRDMFSDQLFERTAQGLKPTPRVIELASQLRGVLQQLEQITRPAAFEPATSQRRFSIHLLETAYALTFPYFMPTLLNQAPNTRLTTQNWSQGSLNMLLSCEIDLGITCREWDECSPIHVRNIPSELNHAELLREVPVCLLRDGHPASSKNGISPRFLIIDTSK</sequence>
<dbReference type="CDD" id="cd00090">
    <property type="entry name" value="HTH_ARSR"/>
    <property type="match status" value="1"/>
</dbReference>
<dbReference type="PATRIC" id="fig|1129794.4.peg.1175"/>
<dbReference type="PRINTS" id="PR00039">
    <property type="entry name" value="HTHLYSR"/>
</dbReference>
<dbReference type="GO" id="GO:0003677">
    <property type="term" value="F:DNA binding"/>
    <property type="evidence" value="ECO:0007669"/>
    <property type="project" value="UniProtKB-KW"/>
</dbReference>
<reference evidence="6 7" key="1">
    <citation type="journal article" date="2013" name="Genome Announc.">
        <title>Complete Genome Sequence of Glaciecola psychrophila Strain 170T.</title>
        <authorList>
            <person name="Yin J."/>
            <person name="Chen J."/>
            <person name="Liu G."/>
            <person name="Yu Y."/>
            <person name="Song L."/>
            <person name="Wang X."/>
            <person name="Qu X."/>
        </authorList>
    </citation>
    <scope>NUCLEOTIDE SEQUENCE [LARGE SCALE GENOMIC DNA]</scope>
    <source>
        <strain evidence="6 7">170</strain>
    </source>
</reference>
<protein>
    <submittedName>
        <fullName evidence="6">LysR family transcriptional regulator</fullName>
    </submittedName>
</protein>
<dbReference type="eggNOG" id="COG0583">
    <property type="taxonomic scope" value="Bacteria"/>
</dbReference>
<dbReference type="InterPro" id="IPR000847">
    <property type="entry name" value="LysR_HTH_N"/>
</dbReference>
<dbReference type="InterPro" id="IPR036390">
    <property type="entry name" value="WH_DNA-bd_sf"/>
</dbReference>
<feature type="domain" description="HTH lysR-type" evidence="5">
    <location>
        <begin position="8"/>
        <end position="65"/>
    </location>
</feature>
<evidence type="ECO:0000313" key="7">
    <source>
        <dbReference type="Proteomes" id="UP000011864"/>
    </source>
</evidence>
<dbReference type="PANTHER" id="PTHR30118">
    <property type="entry name" value="HTH-TYPE TRANSCRIPTIONAL REGULATOR LEUO-RELATED"/>
    <property type="match status" value="1"/>
</dbReference>
<dbReference type="Proteomes" id="UP000011864">
    <property type="component" value="Chromosome"/>
</dbReference>
<dbReference type="STRING" id="1129794.C427_1185"/>
<dbReference type="Pfam" id="PF00126">
    <property type="entry name" value="HTH_1"/>
    <property type="match status" value="1"/>
</dbReference>
<dbReference type="InterPro" id="IPR050389">
    <property type="entry name" value="LysR-type_TF"/>
</dbReference>
<accession>K6ZM30</accession>
<dbReference type="InterPro" id="IPR036388">
    <property type="entry name" value="WH-like_DNA-bd_sf"/>
</dbReference>
<dbReference type="PANTHER" id="PTHR30118:SF7">
    <property type="entry name" value="TRANSCRIPTIONAL REGULATOR LYSR FAMILY"/>
    <property type="match status" value="1"/>
</dbReference>
<evidence type="ECO:0000256" key="4">
    <source>
        <dbReference type="ARBA" id="ARBA00023163"/>
    </source>
</evidence>
<keyword evidence="7" id="KW-1185">Reference proteome</keyword>
<dbReference type="SUPFAM" id="SSF46785">
    <property type="entry name" value="Winged helix' DNA-binding domain"/>
    <property type="match status" value="1"/>
</dbReference>
<organism evidence="6 7">
    <name type="scientific">Paraglaciecola psychrophila 170</name>
    <dbReference type="NCBI Taxonomy" id="1129794"/>
    <lineage>
        <taxon>Bacteria</taxon>
        <taxon>Pseudomonadati</taxon>
        <taxon>Pseudomonadota</taxon>
        <taxon>Gammaproteobacteria</taxon>
        <taxon>Alteromonadales</taxon>
        <taxon>Alteromonadaceae</taxon>
        <taxon>Paraglaciecola</taxon>
    </lineage>
</organism>
<keyword evidence="2" id="KW-0805">Transcription regulation</keyword>
<keyword evidence="4" id="KW-0804">Transcription</keyword>
<gene>
    <name evidence="6" type="ORF">C427_1185</name>
</gene>
<name>K6ZM30_9ALTE</name>
<keyword evidence="3" id="KW-0238">DNA-binding</keyword>
<dbReference type="Gene3D" id="3.40.190.10">
    <property type="entry name" value="Periplasmic binding protein-like II"/>
    <property type="match status" value="2"/>
</dbReference>